<evidence type="ECO:0000313" key="1">
    <source>
        <dbReference type="EMBL" id="CAG8555819.1"/>
    </source>
</evidence>
<dbReference type="Proteomes" id="UP000789759">
    <property type="component" value="Unassembled WGS sequence"/>
</dbReference>
<keyword evidence="2" id="KW-1185">Reference proteome</keyword>
<comment type="caution">
    <text evidence="1">The sequence shown here is derived from an EMBL/GenBank/DDBJ whole genome shotgun (WGS) entry which is preliminary data.</text>
</comment>
<accession>A0A9N9B5G6</accession>
<dbReference type="OrthoDB" id="544350at2759"/>
<name>A0A9N9B5G6_9GLOM</name>
<organism evidence="1 2">
    <name type="scientific">Cetraspora pellucida</name>
    <dbReference type="NCBI Taxonomy" id="1433469"/>
    <lineage>
        <taxon>Eukaryota</taxon>
        <taxon>Fungi</taxon>
        <taxon>Fungi incertae sedis</taxon>
        <taxon>Mucoromycota</taxon>
        <taxon>Glomeromycotina</taxon>
        <taxon>Glomeromycetes</taxon>
        <taxon>Diversisporales</taxon>
        <taxon>Gigasporaceae</taxon>
        <taxon>Cetraspora</taxon>
    </lineage>
</organism>
<evidence type="ECO:0000313" key="2">
    <source>
        <dbReference type="Proteomes" id="UP000789759"/>
    </source>
</evidence>
<proteinExistence type="predicted"/>
<gene>
    <name evidence="1" type="ORF">CPELLU_LOCUS4971</name>
</gene>
<reference evidence="1" key="1">
    <citation type="submission" date="2021-06" db="EMBL/GenBank/DDBJ databases">
        <authorList>
            <person name="Kallberg Y."/>
            <person name="Tangrot J."/>
            <person name="Rosling A."/>
        </authorList>
    </citation>
    <scope>NUCLEOTIDE SEQUENCE</scope>
    <source>
        <strain evidence="1">FL966</strain>
    </source>
</reference>
<dbReference type="EMBL" id="CAJVQA010002716">
    <property type="protein sequence ID" value="CAG8555819.1"/>
    <property type="molecule type" value="Genomic_DNA"/>
</dbReference>
<dbReference type="AlphaFoldDB" id="A0A9N9B5G6"/>
<protein>
    <submittedName>
        <fullName evidence="1">23914_t:CDS:1</fullName>
    </submittedName>
</protein>
<sequence length="54" mass="6333">MGEKVANIEHSGNCDRITKNPKDSNYIMVMEYARQRNLQKLLDSKYKALDWTSK</sequence>
<feature type="non-terminal residue" evidence="1">
    <location>
        <position position="54"/>
    </location>
</feature>